<reference evidence="11" key="1">
    <citation type="submission" date="2016-02" db="EMBL/GenBank/DDBJ databases">
        <title>RNAseq analyses of the midgut from blood- or serum-fed Ixodes ricinus ticks.</title>
        <authorList>
            <person name="Perner J."/>
            <person name="Provaznik J."/>
            <person name="Schrenkova J."/>
            <person name="Urbanova V."/>
            <person name="Ribeiro J.M."/>
            <person name="Kopacek P."/>
        </authorList>
    </citation>
    <scope>NUCLEOTIDE SEQUENCE</scope>
    <source>
        <tissue evidence="11">Gut</tissue>
    </source>
</reference>
<evidence type="ECO:0000256" key="2">
    <source>
        <dbReference type="ARBA" id="ARBA00004651"/>
    </source>
</evidence>
<evidence type="ECO:0000256" key="9">
    <source>
        <dbReference type="RuleBase" id="RU368035"/>
    </source>
</evidence>
<feature type="transmembrane region" description="Helical" evidence="9">
    <location>
        <begin position="84"/>
        <end position="103"/>
    </location>
</feature>
<accession>A0A131XUS9</accession>
<organism evidence="11">
    <name type="scientific">Ixodes ricinus</name>
    <name type="common">Common tick</name>
    <name type="synonym">Acarus ricinus</name>
    <dbReference type="NCBI Taxonomy" id="34613"/>
    <lineage>
        <taxon>Eukaryota</taxon>
        <taxon>Metazoa</taxon>
        <taxon>Ecdysozoa</taxon>
        <taxon>Arthropoda</taxon>
        <taxon>Chelicerata</taxon>
        <taxon>Arachnida</taxon>
        <taxon>Acari</taxon>
        <taxon>Parasitiformes</taxon>
        <taxon>Ixodida</taxon>
        <taxon>Ixodoidea</taxon>
        <taxon>Ixodidae</taxon>
        <taxon>Ixodinae</taxon>
        <taxon>Ixodes</taxon>
    </lineage>
</organism>
<dbReference type="AlphaFoldDB" id="A0A131XUS9"/>
<keyword evidence="5 9" id="KW-1003">Cell membrane</keyword>
<evidence type="ECO:0000256" key="6">
    <source>
        <dbReference type="ARBA" id="ARBA00022692"/>
    </source>
</evidence>
<dbReference type="SUPFAM" id="SSF103473">
    <property type="entry name" value="MFS general substrate transporter"/>
    <property type="match status" value="1"/>
</dbReference>
<keyword evidence="11" id="KW-0675">Receptor</keyword>
<evidence type="ECO:0000256" key="5">
    <source>
        <dbReference type="ARBA" id="ARBA00022475"/>
    </source>
</evidence>
<comment type="catalytic activity">
    <reaction evidence="1 9">
        <text>riboflavin(in) = riboflavin(out)</text>
        <dbReference type="Rhea" id="RHEA:35015"/>
        <dbReference type="ChEBI" id="CHEBI:57986"/>
    </reaction>
</comment>
<sequence>MAEAEARPAEPAGWAKALMSVCSLMFGVSAWVSINGLWVQMPLLVPRLPEGWNLGSILVIVIQVANLGPLAYTLARKRVQVKAAVHATLFVGLTAGVLLVFLWQETVAGHSVAFIALAFFLSMVDCTSSVLYMPFMARYPQQFLFWYMVGEGLSGLVPAGLALAQGVDNKADNETTANGTYGNATHAGGSVGPRFSIEVFLSLLCVIVAISWAAFSVLAHLPALVAYQIPGQTLKKKKEPSLKYGSNDNRGYVPEDETDHAVPQVPEQPNGLERAGPSDDPGKADDLMKRWQWNLALAMQSTIAALSNGVLLAVQTYSSLPYGQLPYHLATNLATIANPLSCAVAGLLPVRSLWALVLFTLGGLVSAGYILFLAVESPEPILVGTVTGAALMVFAWVAFVSLMTFVKSRLAAGMMSHGGARSLLWYGVATQGGSFVGALTMFFVTNYTHVFKSA</sequence>
<feature type="region of interest" description="Disordered" evidence="10">
    <location>
        <begin position="238"/>
        <end position="283"/>
    </location>
</feature>
<comment type="similarity">
    <text evidence="3 9">Belongs to the riboflavin transporter family.</text>
</comment>
<evidence type="ECO:0000256" key="7">
    <source>
        <dbReference type="ARBA" id="ARBA00022989"/>
    </source>
</evidence>
<evidence type="ECO:0000256" key="4">
    <source>
        <dbReference type="ARBA" id="ARBA00022448"/>
    </source>
</evidence>
<feature type="transmembrane region" description="Helical" evidence="9">
    <location>
        <begin position="355"/>
        <end position="375"/>
    </location>
</feature>
<dbReference type="InterPro" id="IPR036259">
    <property type="entry name" value="MFS_trans_sf"/>
</dbReference>
<name>A0A131XUS9_IXORI</name>
<evidence type="ECO:0000313" key="11">
    <source>
        <dbReference type="EMBL" id="JAP70417.1"/>
    </source>
</evidence>
<dbReference type="PANTHER" id="PTHR12929">
    <property type="entry name" value="SOLUTE CARRIER FAMILY 52"/>
    <property type="match status" value="1"/>
</dbReference>
<feature type="transmembrane region" description="Helical" evidence="9">
    <location>
        <begin position="109"/>
        <end position="132"/>
    </location>
</feature>
<keyword evidence="6 9" id="KW-0812">Transmembrane</keyword>
<feature type="transmembrane region" description="Helical" evidence="9">
    <location>
        <begin position="381"/>
        <end position="402"/>
    </location>
</feature>
<dbReference type="GO" id="GO:0005886">
    <property type="term" value="C:plasma membrane"/>
    <property type="evidence" value="ECO:0007669"/>
    <property type="project" value="UniProtKB-SubCell"/>
</dbReference>
<feature type="transmembrane region" description="Helical" evidence="9">
    <location>
        <begin position="144"/>
        <end position="164"/>
    </location>
</feature>
<feature type="transmembrane region" description="Helical" evidence="9">
    <location>
        <begin position="54"/>
        <end position="72"/>
    </location>
</feature>
<evidence type="ECO:0000256" key="1">
    <source>
        <dbReference type="ARBA" id="ARBA00000215"/>
    </source>
</evidence>
<feature type="transmembrane region" description="Helical" evidence="9">
    <location>
        <begin position="199"/>
        <end position="227"/>
    </location>
</feature>
<comment type="subcellular location">
    <subcellularLocation>
        <location evidence="2 9">Cell membrane</location>
        <topology evidence="2 9">Multi-pass membrane protein</topology>
    </subcellularLocation>
</comment>
<evidence type="ECO:0000256" key="3">
    <source>
        <dbReference type="ARBA" id="ARBA00006366"/>
    </source>
</evidence>
<feature type="transmembrane region" description="Helical" evidence="9">
    <location>
        <begin position="329"/>
        <end position="348"/>
    </location>
</feature>
<dbReference type="Pfam" id="PF06237">
    <property type="entry name" value="SLC52_ribofla_tr"/>
    <property type="match status" value="1"/>
</dbReference>
<keyword evidence="7 9" id="KW-1133">Transmembrane helix</keyword>
<protein>
    <recommendedName>
        <fullName evidence="9">Riboflavin transporter</fullName>
    </recommendedName>
</protein>
<evidence type="ECO:0000256" key="8">
    <source>
        <dbReference type="ARBA" id="ARBA00023136"/>
    </source>
</evidence>
<keyword evidence="8 9" id="KW-0472">Membrane</keyword>
<dbReference type="EMBL" id="GEFM01005379">
    <property type="protein sequence ID" value="JAP70417.1"/>
    <property type="molecule type" value="mRNA"/>
</dbReference>
<dbReference type="GO" id="GO:0032217">
    <property type="term" value="F:riboflavin transmembrane transporter activity"/>
    <property type="evidence" value="ECO:0007669"/>
    <property type="project" value="UniProtKB-UniRule"/>
</dbReference>
<dbReference type="InterPro" id="IPR009357">
    <property type="entry name" value="Riboflavin_transptr"/>
</dbReference>
<feature type="transmembrane region" description="Helical" evidence="9">
    <location>
        <begin position="293"/>
        <end position="317"/>
    </location>
</feature>
<comment type="function">
    <text evidence="9">Plasma membrane transporter mediating the uptake by cells of the water soluble vitamin B2/riboflavin that plays a key role in biochemical oxidation-reduction reactions of the carbohydrate, lipid, and amino acid metabolism.</text>
</comment>
<dbReference type="PANTHER" id="PTHR12929:SF10">
    <property type="entry name" value="RIBOFLAVIN TRANSPORTER"/>
    <property type="match status" value="1"/>
</dbReference>
<feature type="transmembrane region" description="Helical" evidence="9">
    <location>
        <begin position="423"/>
        <end position="444"/>
    </location>
</feature>
<proteinExistence type="evidence at transcript level"/>
<feature type="transmembrane region" description="Helical" evidence="9">
    <location>
        <begin position="12"/>
        <end position="34"/>
    </location>
</feature>
<evidence type="ECO:0000256" key="10">
    <source>
        <dbReference type="SAM" id="MobiDB-lite"/>
    </source>
</evidence>
<keyword evidence="4 9" id="KW-0813">Transport</keyword>